<dbReference type="PROSITE" id="PS51257">
    <property type="entry name" value="PROKAR_LIPOPROTEIN"/>
    <property type="match status" value="1"/>
</dbReference>
<protein>
    <recommendedName>
        <fullName evidence="4">Lipoprotein</fullName>
    </recommendedName>
</protein>
<dbReference type="OrthoDB" id="369616at2"/>
<reference evidence="2 3" key="1">
    <citation type="submission" date="2019-02" db="EMBL/GenBank/DDBJ databases">
        <authorList>
            <person name="Fomenkov A."/>
            <person name="Dubinina G."/>
            <person name="Grabovich M."/>
            <person name="Vincze T."/>
            <person name="Roberts R.J."/>
        </authorList>
    </citation>
    <scope>NUCLEOTIDE SEQUENCE [LARGE SCALE GENOMIC DNA]</scope>
    <source>
        <strain evidence="2 3">P</strain>
    </source>
</reference>
<dbReference type="AlphaFoldDB" id="A0A5C1QII8"/>
<proteinExistence type="predicted"/>
<keyword evidence="3" id="KW-1185">Reference proteome</keyword>
<reference evidence="2 3" key="2">
    <citation type="submission" date="2019-09" db="EMBL/GenBank/DDBJ databases">
        <title>Complete Genome Sequence and Methylome Analysis of free living Spirochaetas.</title>
        <authorList>
            <person name="Leshcheva N."/>
            <person name="Mikheeva N."/>
        </authorList>
    </citation>
    <scope>NUCLEOTIDE SEQUENCE [LARGE SCALE GENOMIC DNA]</scope>
    <source>
        <strain evidence="2 3">P</strain>
    </source>
</reference>
<evidence type="ECO:0008006" key="4">
    <source>
        <dbReference type="Google" id="ProtNLM"/>
    </source>
</evidence>
<dbReference type="KEGG" id="sper:EW093_15665"/>
<sequence>MKNIIILFLTTFLVLSCSSNHIIDINEDNSATVKFNTLNKESLVKTLYEWGAIDSNNNGSIINPKELEKGLERNYSISNVNVESTIKNRYSGSFNVSNINNIFYNPLINIPDNNKIFSITEGNGDKTFKINLSIDNYKYLKEFLPILKLESIDMLGPDANQGISQDEYMEMMSFSLGDDGPNDILGSYINLKININGTITSIVGGKIENNSSAIFNIPLLDVILLKKTLIYSFTYN</sequence>
<gene>
    <name evidence="2" type="ORF">EW093_15665</name>
</gene>
<accession>A0A5C1QII8</accession>
<dbReference type="RefSeq" id="WP_149569296.1">
    <property type="nucleotide sequence ID" value="NZ_CP035807.1"/>
</dbReference>
<dbReference type="Proteomes" id="UP000323824">
    <property type="component" value="Chromosome"/>
</dbReference>
<organism evidence="2 3">
    <name type="scientific">Thiospirochaeta perfilievii</name>
    <dbReference type="NCBI Taxonomy" id="252967"/>
    <lineage>
        <taxon>Bacteria</taxon>
        <taxon>Pseudomonadati</taxon>
        <taxon>Spirochaetota</taxon>
        <taxon>Spirochaetia</taxon>
        <taxon>Spirochaetales</taxon>
        <taxon>Spirochaetaceae</taxon>
        <taxon>Thiospirochaeta</taxon>
    </lineage>
</organism>
<keyword evidence="1" id="KW-0732">Signal</keyword>
<evidence type="ECO:0000313" key="3">
    <source>
        <dbReference type="Proteomes" id="UP000323824"/>
    </source>
</evidence>
<dbReference type="EMBL" id="CP035807">
    <property type="protein sequence ID" value="QEN06062.1"/>
    <property type="molecule type" value="Genomic_DNA"/>
</dbReference>
<evidence type="ECO:0000313" key="2">
    <source>
        <dbReference type="EMBL" id="QEN06062.1"/>
    </source>
</evidence>
<evidence type="ECO:0000256" key="1">
    <source>
        <dbReference type="SAM" id="SignalP"/>
    </source>
</evidence>
<name>A0A5C1QII8_9SPIO</name>
<feature type="chain" id="PRO_5022888827" description="Lipoprotein" evidence="1">
    <location>
        <begin position="23"/>
        <end position="236"/>
    </location>
</feature>
<feature type="signal peptide" evidence="1">
    <location>
        <begin position="1"/>
        <end position="22"/>
    </location>
</feature>